<dbReference type="AlphaFoldDB" id="A0A1X0Y1T9"/>
<name>A0A1X0Y1T9_MYCSI</name>
<dbReference type="STRING" id="1784.VC42_13945"/>
<evidence type="ECO:0000313" key="1">
    <source>
        <dbReference type="EMBL" id="ORJ59171.1"/>
    </source>
</evidence>
<comment type="caution">
    <text evidence="1">The sequence shown here is derived from an EMBL/GenBank/DDBJ whole genome shotgun (WGS) entry which is preliminary data.</text>
</comment>
<keyword evidence="2" id="KW-1185">Reference proteome</keyword>
<gene>
    <name evidence="1" type="ORF">B5M45_16625</name>
</gene>
<protein>
    <submittedName>
        <fullName evidence="1">Uncharacterized protein</fullName>
    </submittedName>
</protein>
<organism evidence="1 2">
    <name type="scientific">Mycobacterium simiae</name>
    <name type="common">Mycobacterium habana</name>
    <dbReference type="NCBI Taxonomy" id="1784"/>
    <lineage>
        <taxon>Bacteria</taxon>
        <taxon>Bacillati</taxon>
        <taxon>Actinomycetota</taxon>
        <taxon>Actinomycetes</taxon>
        <taxon>Mycobacteriales</taxon>
        <taxon>Mycobacteriaceae</taxon>
        <taxon>Mycobacterium</taxon>
        <taxon>Mycobacterium simiae complex</taxon>
    </lineage>
</organism>
<accession>A0A1X0Y1T9</accession>
<reference evidence="1 2" key="1">
    <citation type="submission" date="2017-03" db="EMBL/GenBank/DDBJ databases">
        <title>Genomic insights into Mycobacterium simiae human colonization.</title>
        <authorList>
            <person name="Steffani J.L."/>
            <person name="Brunck M.E."/>
            <person name="Cruz E."/>
            <person name="Montiel R."/>
            <person name="Barona F."/>
        </authorList>
    </citation>
    <scope>NUCLEOTIDE SEQUENCE [LARGE SCALE GENOMIC DNA]</scope>
    <source>
        <strain evidence="1 2">MsiGto</strain>
    </source>
</reference>
<proteinExistence type="predicted"/>
<dbReference type="Proteomes" id="UP000193040">
    <property type="component" value="Unassembled WGS sequence"/>
</dbReference>
<evidence type="ECO:0000313" key="2">
    <source>
        <dbReference type="Proteomes" id="UP000193040"/>
    </source>
</evidence>
<dbReference type="EMBL" id="MZZM01000021">
    <property type="protein sequence ID" value="ORJ59171.1"/>
    <property type="molecule type" value="Genomic_DNA"/>
</dbReference>
<dbReference type="RefSeq" id="WP_044509023.1">
    <property type="nucleotide sequence ID" value="NZ_AP022568.1"/>
</dbReference>
<sequence length="88" mass="9691">MFEAGEQLRVAVDVMTAWTTDPDNVDFAIGRAKGYLDEGPEGYQTLLAGFVGLSGWLLIRLAKAESESGKATRDEMRTILQDIARRSI</sequence>